<proteinExistence type="predicted"/>
<dbReference type="Proteomes" id="UP000623107">
    <property type="component" value="Unassembled WGS sequence"/>
</dbReference>
<reference evidence="1 2" key="2">
    <citation type="submission" date="2020-11" db="EMBL/GenBank/DDBJ databases">
        <title>Description of novel Gluconobacter species.</title>
        <authorList>
            <person name="Cleenwerck I."/>
            <person name="Cnockaert M."/>
            <person name="Borremans W."/>
            <person name="Wieme A.D."/>
            <person name="De Vuyst L."/>
            <person name="Vandamme P."/>
        </authorList>
    </citation>
    <scope>NUCLEOTIDE SEQUENCE [LARGE SCALE GENOMIC DNA]</scope>
    <source>
        <strain evidence="1 2">LMG 31484</strain>
    </source>
</reference>
<protein>
    <submittedName>
        <fullName evidence="1">Helix-turn-helix domain-containing protein</fullName>
    </submittedName>
</protein>
<sequence length="165" mass="18363">MTIRKEPLSRGSFFVCMIISGVVQCELQRAEIRGNSIMKVVPPATIKWLVDAVGEQEALSFVESSGGRRIWVPTKAKGSKLSTLYGQDVAEALCLHCGGEKYDVPLCRRWRIALLHCQGLTNSDIASRVGCRHSYVSKALGMPAEKDHDLRSRIFRDDRQLGFAL</sequence>
<evidence type="ECO:0000313" key="1">
    <source>
        <dbReference type="EMBL" id="MBF0858816.1"/>
    </source>
</evidence>
<gene>
    <name evidence="1" type="ORF">HKD24_06260</name>
</gene>
<reference evidence="2" key="1">
    <citation type="submission" date="2020-04" db="EMBL/GenBank/DDBJ databases">
        <title>Description of novel Gluconacetobacter.</title>
        <authorList>
            <person name="Sombolestani A."/>
        </authorList>
    </citation>
    <scope>NUCLEOTIDE SEQUENCE [LARGE SCALE GENOMIC DNA]</scope>
    <source>
        <strain evidence="2">LMG 31484</strain>
    </source>
</reference>
<comment type="caution">
    <text evidence="1">The sequence shown here is derived from an EMBL/GenBank/DDBJ whole genome shotgun (WGS) entry which is preliminary data.</text>
</comment>
<organism evidence="1 2">
    <name type="scientific">Gluconobacter vitians</name>
    <dbReference type="NCBI Taxonomy" id="2728102"/>
    <lineage>
        <taxon>Bacteria</taxon>
        <taxon>Pseudomonadati</taxon>
        <taxon>Pseudomonadota</taxon>
        <taxon>Alphaproteobacteria</taxon>
        <taxon>Acetobacterales</taxon>
        <taxon>Acetobacteraceae</taxon>
        <taxon>Gluconobacter</taxon>
    </lineage>
</organism>
<accession>A0ABR9Y4E3</accession>
<name>A0ABR9Y4E3_9PROT</name>
<keyword evidence="2" id="KW-1185">Reference proteome</keyword>
<dbReference type="EMBL" id="JABCQG010000006">
    <property type="protein sequence ID" value="MBF0858816.1"/>
    <property type="molecule type" value="Genomic_DNA"/>
</dbReference>
<dbReference type="RefSeq" id="WP_194259510.1">
    <property type="nucleotide sequence ID" value="NZ_JABCQG010000006.1"/>
</dbReference>
<evidence type="ECO:0000313" key="2">
    <source>
        <dbReference type="Proteomes" id="UP000623107"/>
    </source>
</evidence>